<evidence type="ECO:0000256" key="5">
    <source>
        <dbReference type="ARBA" id="ARBA00023163"/>
    </source>
</evidence>
<evidence type="ECO:0000313" key="9">
    <source>
        <dbReference type="EMBL" id="WOJ88156.1"/>
    </source>
</evidence>
<dbReference type="PANTHER" id="PTHR43133">
    <property type="entry name" value="RNA POLYMERASE ECF-TYPE SIGMA FACTO"/>
    <property type="match status" value="1"/>
</dbReference>
<keyword evidence="3 6" id="KW-0731">Sigma factor</keyword>
<keyword evidence="2 6" id="KW-0805">Transcription regulation</keyword>
<dbReference type="InterPro" id="IPR036388">
    <property type="entry name" value="WH-like_DNA-bd_sf"/>
</dbReference>
<dbReference type="SUPFAM" id="SSF88659">
    <property type="entry name" value="Sigma3 and sigma4 domains of RNA polymerase sigma factors"/>
    <property type="match status" value="1"/>
</dbReference>
<dbReference type="InterPro" id="IPR013324">
    <property type="entry name" value="RNA_pol_sigma_r3/r4-like"/>
</dbReference>
<dbReference type="Proteomes" id="UP001626536">
    <property type="component" value="Chromosome"/>
</dbReference>
<evidence type="ECO:0000313" key="10">
    <source>
        <dbReference type="Proteomes" id="UP001626536"/>
    </source>
</evidence>
<dbReference type="Pfam" id="PF08281">
    <property type="entry name" value="Sigma70_r4_2"/>
    <property type="match status" value="1"/>
</dbReference>
<evidence type="ECO:0000256" key="2">
    <source>
        <dbReference type="ARBA" id="ARBA00023015"/>
    </source>
</evidence>
<accession>A0ABZ0HQE4</accession>
<evidence type="ECO:0000256" key="3">
    <source>
        <dbReference type="ARBA" id="ARBA00023082"/>
    </source>
</evidence>
<dbReference type="EMBL" id="CP136862">
    <property type="protein sequence ID" value="WOJ88156.1"/>
    <property type="molecule type" value="Genomic_DNA"/>
</dbReference>
<feature type="domain" description="RNA polymerase sigma-70 region 2" evidence="7">
    <location>
        <begin position="16"/>
        <end position="78"/>
    </location>
</feature>
<evidence type="ECO:0000256" key="6">
    <source>
        <dbReference type="RuleBase" id="RU000716"/>
    </source>
</evidence>
<protein>
    <recommendedName>
        <fullName evidence="6">RNA polymerase sigma factor</fullName>
    </recommendedName>
</protein>
<dbReference type="NCBIfam" id="TIGR02937">
    <property type="entry name" value="sigma70-ECF"/>
    <property type="match status" value="1"/>
</dbReference>
<evidence type="ECO:0000256" key="1">
    <source>
        <dbReference type="ARBA" id="ARBA00010641"/>
    </source>
</evidence>
<feature type="domain" description="RNA polymerase sigma factor 70 region 4 type 2" evidence="8">
    <location>
        <begin position="117"/>
        <end position="167"/>
    </location>
</feature>
<dbReference type="InterPro" id="IPR007627">
    <property type="entry name" value="RNA_pol_sigma70_r2"/>
</dbReference>
<evidence type="ECO:0000259" key="8">
    <source>
        <dbReference type="Pfam" id="PF08281"/>
    </source>
</evidence>
<dbReference type="InterPro" id="IPR000838">
    <property type="entry name" value="RNA_pol_sigma70_ECF_CS"/>
</dbReference>
<gene>
    <name evidence="9" type="ORF">RZS28_09845</name>
</gene>
<dbReference type="PROSITE" id="PS01063">
    <property type="entry name" value="SIGMA70_ECF"/>
    <property type="match status" value="1"/>
</dbReference>
<sequence>MTTDGDRRLFNEVVLPHLDDAYTFARWLTGNATDAEDVVQEACLRAMRGTHSFAGGSARAWLISIVRNTAFTWLARNRPKALVLTDDLESAERASSNMPETATPETEAIARADAALLEAGIAALPPPFREALVLREFNGLSYREIAEATGVPVGTVMSRLARARALLIERIGKEMS</sequence>
<dbReference type="InterPro" id="IPR014284">
    <property type="entry name" value="RNA_pol_sigma-70_dom"/>
</dbReference>
<evidence type="ECO:0000259" key="7">
    <source>
        <dbReference type="Pfam" id="PF04542"/>
    </source>
</evidence>
<evidence type="ECO:0000256" key="4">
    <source>
        <dbReference type="ARBA" id="ARBA00023125"/>
    </source>
</evidence>
<keyword evidence="4 6" id="KW-0238">DNA-binding</keyword>
<name>A0ABZ0HQE4_9HYPH</name>
<dbReference type="InterPro" id="IPR013249">
    <property type="entry name" value="RNA_pol_sigma70_r4_t2"/>
</dbReference>
<dbReference type="InterPro" id="IPR039425">
    <property type="entry name" value="RNA_pol_sigma-70-like"/>
</dbReference>
<proteinExistence type="inferred from homology"/>
<dbReference type="Gene3D" id="1.10.10.10">
    <property type="entry name" value="Winged helix-like DNA-binding domain superfamily/Winged helix DNA-binding domain"/>
    <property type="match status" value="1"/>
</dbReference>
<dbReference type="InterPro" id="IPR013325">
    <property type="entry name" value="RNA_pol_sigma_r2"/>
</dbReference>
<comment type="similarity">
    <text evidence="1 6">Belongs to the sigma-70 factor family. ECF subfamily.</text>
</comment>
<dbReference type="Gene3D" id="1.10.1740.10">
    <property type="match status" value="1"/>
</dbReference>
<dbReference type="Pfam" id="PF04542">
    <property type="entry name" value="Sigma70_r2"/>
    <property type="match status" value="1"/>
</dbReference>
<reference evidence="9 10" key="1">
    <citation type="submission" date="2023-10" db="EMBL/GenBank/DDBJ databases">
        <title>Novel methanotroph of the genus Methylocapsa from a subarctic wetland.</title>
        <authorList>
            <person name="Belova S.E."/>
            <person name="Oshkin I.Y."/>
            <person name="Miroshnikov K."/>
            <person name="Dedysh S.N."/>
        </authorList>
    </citation>
    <scope>NUCLEOTIDE SEQUENCE [LARGE SCALE GENOMIC DNA]</scope>
    <source>
        <strain evidence="9 10">RX1</strain>
    </source>
</reference>
<dbReference type="PANTHER" id="PTHR43133:SF25">
    <property type="entry name" value="RNA POLYMERASE SIGMA FACTOR RFAY-RELATED"/>
    <property type="match status" value="1"/>
</dbReference>
<dbReference type="SUPFAM" id="SSF88946">
    <property type="entry name" value="Sigma2 domain of RNA polymerase sigma factors"/>
    <property type="match status" value="1"/>
</dbReference>
<keyword evidence="10" id="KW-1185">Reference proteome</keyword>
<dbReference type="CDD" id="cd06171">
    <property type="entry name" value="Sigma70_r4"/>
    <property type="match status" value="1"/>
</dbReference>
<keyword evidence="5 6" id="KW-0804">Transcription</keyword>
<organism evidence="9 10">
    <name type="scientific">Methylocapsa polymorpha</name>
    <dbReference type="NCBI Taxonomy" id="3080828"/>
    <lineage>
        <taxon>Bacteria</taxon>
        <taxon>Pseudomonadati</taxon>
        <taxon>Pseudomonadota</taxon>
        <taxon>Alphaproteobacteria</taxon>
        <taxon>Hyphomicrobiales</taxon>
        <taxon>Beijerinckiaceae</taxon>
        <taxon>Methylocapsa</taxon>
    </lineage>
</organism>